<evidence type="ECO:0000313" key="1">
    <source>
        <dbReference type="EMBL" id="EWS75453.1"/>
    </source>
</evidence>
<gene>
    <name evidence="1" type="ORF">TTHERM_000805891</name>
</gene>
<proteinExistence type="predicted"/>
<dbReference type="AlphaFoldDB" id="W7XF65"/>
<organism evidence="1 2">
    <name type="scientific">Tetrahymena thermophila (strain SB210)</name>
    <dbReference type="NCBI Taxonomy" id="312017"/>
    <lineage>
        <taxon>Eukaryota</taxon>
        <taxon>Sar</taxon>
        <taxon>Alveolata</taxon>
        <taxon>Ciliophora</taxon>
        <taxon>Intramacronucleata</taxon>
        <taxon>Oligohymenophorea</taxon>
        <taxon>Hymenostomatida</taxon>
        <taxon>Tetrahymenina</taxon>
        <taxon>Tetrahymenidae</taxon>
        <taxon>Tetrahymena</taxon>
    </lineage>
</organism>
<dbReference type="GeneID" id="24440750"/>
<reference evidence="2" key="1">
    <citation type="journal article" date="2006" name="PLoS Biol.">
        <title>Macronuclear genome sequence of the ciliate Tetrahymena thermophila, a model eukaryote.</title>
        <authorList>
            <person name="Eisen J.A."/>
            <person name="Coyne R.S."/>
            <person name="Wu M."/>
            <person name="Wu D."/>
            <person name="Thiagarajan M."/>
            <person name="Wortman J.R."/>
            <person name="Badger J.H."/>
            <person name="Ren Q."/>
            <person name="Amedeo P."/>
            <person name="Jones K.M."/>
            <person name="Tallon L.J."/>
            <person name="Delcher A.L."/>
            <person name="Salzberg S.L."/>
            <person name="Silva J.C."/>
            <person name="Haas B.J."/>
            <person name="Majoros W.H."/>
            <person name="Farzad M."/>
            <person name="Carlton J.M."/>
            <person name="Smith R.K. Jr."/>
            <person name="Garg J."/>
            <person name="Pearlman R.E."/>
            <person name="Karrer K.M."/>
            <person name="Sun L."/>
            <person name="Manning G."/>
            <person name="Elde N.C."/>
            <person name="Turkewitz A.P."/>
            <person name="Asai D.J."/>
            <person name="Wilkes D.E."/>
            <person name="Wang Y."/>
            <person name="Cai H."/>
            <person name="Collins K."/>
            <person name="Stewart B.A."/>
            <person name="Lee S.R."/>
            <person name="Wilamowska K."/>
            <person name="Weinberg Z."/>
            <person name="Ruzzo W.L."/>
            <person name="Wloga D."/>
            <person name="Gaertig J."/>
            <person name="Frankel J."/>
            <person name="Tsao C.-C."/>
            <person name="Gorovsky M.A."/>
            <person name="Keeling P.J."/>
            <person name="Waller R.F."/>
            <person name="Patron N.J."/>
            <person name="Cherry J.M."/>
            <person name="Stover N.A."/>
            <person name="Krieger C.J."/>
            <person name="del Toro C."/>
            <person name="Ryder H.F."/>
            <person name="Williamson S.C."/>
            <person name="Barbeau R.A."/>
            <person name="Hamilton E.P."/>
            <person name="Orias E."/>
        </authorList>
    </citation>
    <scope>NUCLEOTIDE SEQUENCE [LARGE SCALE GENOMIC DNA]</scope>
    <source>
        <strain evidence="2">SB210</strain>
    </source>
</reference>
<protein>
    <submittedName>
        <fullName evidence="1">Uncharacterized protein</fullName>
    </submittedName>
</protein>
<dbReference type="RefSeq" id="XP_012652000.1">
    <property type="nucleotide sequence ID" value="XM_012796546.1"/>
</dbReference>
<keyword evidence="2" id="KW-1185">Reference proteome</keyword>
<dbReference type="KEGG" id="tet:TTHERM_000805891"/>
<dbReference type="EMBL" id="GG662769">
    <property type="protein sequence ID" value="EWS75453.1"/>
    <property type="molecule type" value="Genomic_DNA"/>
</dbReference>
<dbReference type="Proteomes" id="UP000009168">
    <property type="component" value="Unassembled WGS sequence"/>
</dbReference>
<accession>W7XF65</accession>
<name>W7XF65_TETTS</name>
<evidence type="ECO:0000313" key="2">
    <source>
        <dbReference type="Proteomes" id="UP000009168"/>
    </source>
</evidence>
<sequence length="113" mass="13790">MLRAQKLYVTFKMFKNQLIHQNKRKLKLQDFMEILNFQLKQFNHITLILQNCMTQTFISLQIMINQWLLLMGSQYFQFYKVRKVLLKVMYLIMKKANYTYVSSQIVVLYLLHA</sequence>
<dbReference type="InParanoid" id="W7XF65"/>